<organism evidence="2">
    <name type="scientific">uncultured prokaryote</name>
    <dbReference type="NCBI Taxonomy" id="198431"/>
    <lineage>
        <taxon>unclassified sequences</taxon>
        <taxon>environmental samples</taxon>
    </lineage>
</organism>
<dbReference type="PANTHER" id="PTHR13504">
    <property type="entry name" value="FIDO DOMAIN-CONTAINING PROTEIN DDB_G0283145"/>
    <property type="match status" value="1"/>
</dbReference>
<geneLocation type="plasmid" evidence="2">
    <name>pRGRH0345</name>
</geneLocation>
<reference evidence="2" key="1">
    <citation type="submission" date="2015-06" db="EMBL/GenBank/DDBJ databases">
        <authorList>
            <person name="Joergensen T."/>
        </authorList>
    </citation>
    <scope>NUCLEOTIDE SEQUENCE</scope>
    <source>
        <plasmid evidence="2">pRGRH0345</plasmid>
    </source>
</reference>
<name>A0A0H5Q006_9ZZZZ</name>
<dbReference type="Pfam" id="PF02661">
    <property type="entry name" value="Fic"/>
    <property type="match status" value="1"/>
</dbReference>
<dbReference type="PANTHER" id="PTHR13504:SF38">
    <property type="entry name" value="FIDO DOMAIN-CONTAINING PROTEIN"/>
    <property type="match status" value="1"/>
</dbReference>
<dbReference type="PROSITE" id="PS51459">
    <property type="entry name" value="FIDO"/>
    <property type="match status" value="1"/>
</dbReference>
<accession>A0A0H5Q006</accession>
<dbReference type="InterPro" id="IPR036597">
    <property type="entry name" value="Fido-like_dom_sf"/>
</dbReference>
<evidence type="ECO:0000313" key="2">
    <source>
        <dbReference type="EMBL" id="CRY94754.1"/>
    </source>
</evidence>
<dbReference type="InterPro" id="IPR003812">
    <property type="entry name" value="Fido"/>
</dbReference>
<dbReference type="InterPro" id="IPR040198">
    <property type="entry name" value="Fido_containing"/>
</dbReference>
<reference evidence="2" key="2">
    <citation type="submission" date="2015-07" db="EMBL/GenBank/DDBJ databases">
        <title>Plasmids, circular viruses and viroids from rat gut.</title>
        <authorList>
            <person name="Jorgensen T.J."/>
            <person name="Hansen M.A."/>
            <person name="Xu Z."/>
            <person name="Tabak M.A."/>
            <person name="Sorensen S.J."/>
            <person name="Hansen L.H."/>
        </authorList>
    </citation>
    <scope>NUCLEOTIDE SEQUENCE</scope>
    <source>
        <plasmid evidence="2">pRGRH0345</plasmid>
    </source>
</reference>
<dbReference type="AlphaFoldDB" id="A0A0H5Q006"/>
<keyword evidence="2" id="KW-0614">Plasmid</keyword>
<dbReference type="Gene3D" id="1.10.3290.10">
    <property type="entry name" value="Fido-like domain"/>
    <property type="match status" value="1"/>
</dbReference>
<evidence type="ECO:0000259" key="1">
    <source>
        <dbReference type="PROSITE" id="PS51459"/>
    </source>
</evidence>
<sequence>MTQQAIWNPSSGITDLEADPRQLSASQIPGIKAVWTDQRQRLKGSTQLSDFTERLSREWAIETGVIENLYEIERGVTQTLIEHGFQAELLSHGSTNKPREYVIQLLRDQKDALDGVFDFVKSDRSLSASYIKELHAALLRSQDTTEGIDAQGHHVEIPLIKGAWKTQANYPVRDGVTYTYCPPEQVASEMDRMIAMHSDHVARKVPSEVQAAWLHHRFTQIHPFQDGNGRVARAIASLVLVKDGLFPLVVTRDDKPTYLDTLEAADNGDLKPLIDLMANLQISQFRKASAISEALLVEEDVQAALGGLLRAADKIAANQLESLKAVFERAHTIEADLADRLGAILPSVADALQRTTDGATAFITKSGPETDHYFRAQIIENARNNLHYFADTGEYRSWVALNMRWSRRGQLVFAIHGIGKPFNGSLICAPFLELKDTDEEGQVRTALVPVTEEGFIMFYNEDQSRLLQRFRPWRENVLKVALKELTQNL</sequence>
<dbReference type="EMBL" id="LN853012">
    <property type="protein sequence ID" value="CRY94754.1"/>
    <property type="molecule type" value="Genomic_DNA"/>
</dbReference>
<feature type="domain" description="Fido" evidence="1">
    <location>
        <begin position="126"/>
        <end position="279"/>
    </location>
</feature>
<proteinExistence type="predicted"/>
<protein>
    <recommendedName>
        <fullName evidence="1">Fido domain-containing protein</fullName>
    </recommendedName>
</protein>
<dbReference type="SUPFAM" id="SSF140931">
    <property type="entry name" value="Fic-like"/>
    <property type="match status" value="1"/>
</dbReference>